<evidence type="ECO:0000256" key="1">
    <source>
        <dbReference type="SAM" id="MobiDB-lite"/>
    </source>
</evidence>
<dbReference type="AlphaFoldDB" id="A0ABD1IMS7"/>
<dbReference type="SUPFAM" id="SSF81606">
    <property type="entry name" value="PP2C-like"/>
    <property type="match status" value="1"/>
</dbReference>
<dbReference type="EMBL" id="JBEAFC010000001">
    <property type="protein sequence ID" value="KAL1569178.1"/>
    <property type="molecule type" value="Genomic_DNA"/>
</dbReference>
<feature type="compositionally biased region" description="Basic and acidic residues" evidence="1">
    <location>
        <begin position="11"/>
        <end position="33"/>
    </location>
</feature>
<dbReference type="Proteomes" id="UP001567538">
    <property type="component" value="Unassembled WGS sequence"/>
</dbReference>
<dbReference type="GO" id="GO:0004722">
    <property type="term" value="F:protein serine/threonine phosphatase activity"/>
    <property type="evidence" value="ECO:0007669"/>
    <property type="project" value="UniProtKB-EC"/>
</dbReference>
<reference evidence="2 3" key="1">
    <citation type="submission" date="2024-06" db="EMBL/GenBank/DDBJ databases">
        <title>A chromosome level genome sequence of Diviner's sage (Salvia divinorum).</title>
        <authorList>
            <person name="Ford S.A."/>
            <person name="Ro D.-K."/>
            <person name="Ness R.W."/>
            <person name="Phillips M.A."/>
        </authorList>
    </citation>
    <scope>NUCLEOTIDE SEQUENCE [LARGE SCALE GENOMIC DNA]</scope>
    <source>
        <strain evidence="2">SAF-2024a</strain>
        <tissue evidence="2">Leaf</tissue>
    </source>
</reference>
<dbReference type="Gene3D" id="3.60.40.10">
    <property type="entry name" value="PPM-type phosphatase domain"/>
    <property type="match status" value="1"/>
</dbReference>
<protein>
    <submittedName>
        <fullName evidence="2">Protein-serine/threonine phosphatase</fullName>
        <ecNumber evidence="2">3.1.3.16</ecNumber>
    </submittedName>
</protein>
<dbReference type="InterPro" id="IPR036457">
    <property type="entry name" value="PPM-type-like_dom_sf"/>
</dbReference>
<name>A0ABD1IMS7_SALDI</name>
<proteinExistence type="predicted"/>
<sequence>MIESIKASRSHTPETRKGCRKREQSPGDGREGPSESQTRPLNYGFVSILGRMRVMRDPIMVMPPRSLPGGYSFFAAYGCGGGAMLAETGAEKLHDSLERHTAAAEERMGWAKAVMDCFSSIYDEQTGSAAAKRMLKFTAVVVAIETGEVVVVNSGGSRAVLWSGGMALPLWNDHIKGDESVKTEEGAIIYLKNLSASHLVSEEECVKASRS</sequence>
<keyword evidence="2" id="KW-0378">Hydrolase</keyword>
<evidence type="ECO:0000313" key="3">
    <source>
        <dbReference type="Proteomes" id="UP001567538"/>
    </source>
</evidence>
<accession>A0ABD1IMS7</accession>
<dbReference type="InterPro" id="IPR015655">
    <property type="entry name" value="PP2C"/>
</dbReference>
<organism evidence="2 3">
    <name type="scientific">Salvia divinorum</name>
    <name type="common">Maria pastora</name>
    <name type="synonym">Diviner's sage</name>
    <dbReference type="NCBI Taxonomy" id="28513"/>
    <lineage>
        <taxon>Eukaryota</taxon>
        <taxon>Viridiplantae</taxon>
        <taxon>Streptophyta</taxon>
        <taxon>Embryophyta</taxon>
        <taxon>Tracheophyta</taxon>
        <taxon>Spermatophyta</taxon>
        <taxon>Magnoliopsida</taxon>
        <taxon>eudicotyledons</taxon>
        <taxon>Gunneridae</taxon>
        <taxon>Pentapetalae</taxon>
        <taxon>asterids</taxon>
        <taxon>lamiids</taxon>
        <taxon>Lamiales</taxon>
        <taxon>Lamiaceae</taxon>
        <taxon>Nepetoideae</taxon>
        <taxon>Mentheae</taxon>
        <taxon>Salviinae</taxon>
        <taxon>Salvia</taxon>
        <taxon>Salvia subgen. Calosphace</taxon>
    </lineage>
</organism>
<gene>
    <name evidence="2" type="ORF">AAHA92_00688</name>
</gene>
<comment type="caution">
    <text evidence="2">The sequence shown here is derived from an EMBL/GenBank/DDBJ whole genome shotgun (WGS) entry which is preliminary data.</text>
</comment>
<feature type="region of interest" description="Disordered" evidence="1">
    <location>
        <begin position="1"/>
        <end position="40"/>
    </location>
</feature>
<dbReference type="EC" id="3.1.3.16" evidence="2"/>
<dbReference type="PANTHER" id="PTHR47992">
    <property type="entry name" value="PROTEIN PHOSPHATASE"/>
    <property type="match status" value="1"/>
</dbReference>
<evidence type="ECO:0000313" key="2">
    <source>
        <dbReference type="EMBL" id="KAL1569178.1"/>
    </source>
</evidence>
<keyword evidence="3" id="KW-1185">Reference proteome</keyword>